<evidence type="ECO:0000256" key="1">
    <source>
        <dbReference type="SAM" id="MobiDB-lite"/>
    </source>
</evidence>
<name>A0A821XWZ3_9BILA</name>
<dbReference type="EMBL" id="CAJOBS010013542">
    <property type="protein sequence ID" value="CAF4951995.1"/>
    <property type="molecule type" value="Genomic_DNA"/>
</dbReference>
<comment type="caution">
    <text evidence="2">The sequence shown here is derived from an EMBL/GenBank/DDBJ whole genome shotgun (WGS) entry which is preliminary data.</text>
</comment>
<feature type="region of interest" description="Disordered" evidence="1">
    <location>
        <begin position="1"/>
        <end position="45"/>
    </location>
</feature>
<gene>
    <name evidence="2" type="ORF">TOA249_LOCUS33915</name>
</gene>
<evidence type="ECO:0000313" key="2">
    <source>
        <dbReference type="EMBL" id="CAF4951995.1"/>
    </source>
</evidence>
<feature type="compositionally biased region" description="Acidic residues" evidence="1">
    <location>
        <begin position="15"/>
        <end position="34"/>
    </location>
</feature>
<organism evidence="2 3">
    <name type="scientific">Rotaria socialis</name>
    <dbReference type="NCBI Taxonomy" id="392032"/>
    <lineage>
        <taxon>Eukaryota</taxon>
        <taxon>Metazoa</taxon>
        <taxon>Spiralia</taxon>
        <taxon>Gnathifera</taxon>
        <taxon>Rotifera</taxon>
        <taxon>Eurotatoria</taxon>
        <taxon>Bdelloidea</taxon>
        <taxon>Philodinida</taxon>
        <taxon>Philodinidae</taxon>
        <taxon>Rotaria</taxon>
    </lineage>
</organism>
<feature type="compositionally biased region" description="Basic and acidic residues" evidence="1">
    <location>
        <begin position="35"/>
        <end position="45"/>
    </location>
</feature>
<proteinExistence type="predicted"/>
<dbReference type="Proteomes" id="UP000663838">
    <property type="component" value="Unassembled WGS sequence"/>
</dbReference>
<feature type="non-terminal residue" evidence="2">
    <location>
        <position position="1"/>
    </location>
</feature>
<evidence type="ECO:0000313" key="3">
    <source>
        <dbReference type="Proteomes" id="UP000663838"/>
    </source>
</evidence>
<protein>
    <submittedName>
        <fullName evidence="2">Uncharacterized protein</fullName>
    </submittedName>
</protein>
<dbReference type="AlphaFoldDB" id="A0A821XWZ3"/>
<reference evidence="2" key="1">
    <citation type="submission" date="2021-02" db="EMBL/GenBank/DDBJ databases">
        <authorList>
            <person name="Nowell W R."/>
        </authorList>
    </citation>
    <scope>NUCLEOTIDE SEQUENCE</scope>
</reference>
<accession>A0A821XWZ3</accession>
<sequence>KENPHMDSGIIAESSDNDESPCTDESTDPESMEEDTGHALYELKH</sequence>